<feature type="compositionally biased region" description="Polar residues" evidence="1">
    <location>
        <begin position="1332"/>
        <end position="1346"/>
    </location>
</feature>
<sequence length="1478" mass="153949">MQEQYVRKSCVAIASQIILVTTGNGATDANKISRRNGAAGAANVYPSASSTGVPAVTGLDDLQRACDAVVRHAMTLYRLCRRPGGSAINIVSVGTSSGGRGAGTASTAEEAAYCVCAAVMTLEPHLWGSLVRRARLLRPRKPSFIFVAPVAVPPVVVRDVEKFCERSRHLTNMTPASSRGFSSGSTTDGAPSSSLACRETELLAPAPLTSDSCSTTTTTVGLSARQAEAVAACFFFKTMSPAERVRRSDIFEVHVQVPDASASVAASAKTATATTTAVGAPVLEKRNRVVASSLSFLGNFTAAERAATASNTQRIVDGDFAGRERRTALQAMTARGAAAHNAVPCGPNRPLRSHPSRSGASLLPSSSSAASMLFTDGLGGCSGQQIADTTRTNPSFPSSTRGPGSFHAAEEHAEAGGWPSGLSSGSSSRSRDSSPGDGDIGVGKGKSRNRGTRKDTCPQDEQSADTTAVLARLYALALSAEDPASDEPANTEAAMQRQQNDGCAAASTKGTYSLFSTAASPAMLSSDSGLSFVALGASVTHVSDALHWGRLQALVRCPLLFRAIPPPAGSSSTDFPSASATVALSGGGGGGGEALTLETMARVGDVSGVARPGTATVLSTTAAAPRDCTESHCDATLFSPASPLAHVFSVCDAAGPMFSPARVRTSSPQLLLPPPPSLVTDGFLWTRLLICSAWLLVYADGLAGTDDDNTAGLSHAPSASGGRNHSGCIWPRVRPTPAVRAIVAYCVAVVREARAMSAGVTATSRSDLGSVSGTVCCPVCDDLVKEHQTVLWWSTLREDRAALREQVRAVLENSSTDSDGAGIAAALTDHLVCDGRGRRYATPLLCGSEGAPCRIAKLQERWGAHIMQSHTSAPVSRAATATAAMHDSTGDAAVGVDSVDVDAGLRAGGGAATDARDAVSDHTEATTTSTAAVEDLWMALTQRVAATTDFCVFLSSHPTESAASHPLGTASSTIGRPKRFRVGHQGETDCNDQPTFPSGDSDATRSAKEKGSLSTGRHRQSRRVSESHQGRPSRVFPVSDDDDGGDECEDGHHFRAQKGSCFGVALQGSRHAVDDAEEWGRLLCRCGWVNAAPPSASTSPHVYREWASSLFLPSAVPTPQQAATLRRRFSRYSLLDIVRKLVLGRGGEWERYARLLFGNSVRPSSITPPPFPPPPPRIVDGGAAVAVNVSAPPATSSPASYPSPRMRAPSLSLLEDSAPDAGDVYAPQAHAGSCATQMPPSSPQVVDALQVTPNRFSGPLPPPPISSDSTSTNADANLHCAVVSERGSATPLGKSSLPSIPLLVSPLTRQRQKAAIVAAAAAAAPPPPPPSSVTNAQTRVASKVPTSVSDVDASSVQQEEQPQQQEAALSRSSVSVPLEQLRAQQAALYALLHFRPRLPPLREEDAVLECASCFSLFHQECIAPVQRRFMGQAFLCHTCRLRWARPYTTAGGGLVYQKTEHYRGAKVAGGDCAAAPRR</sequence>
<proteinExistence type="predicted"/>
<feature type="compositionally biased region" description="Low complexity" evidence="1">
    <location>
        <begin position="1347"/>
        <end position="1366"/>
    </location>
</feature>
<dbReference type="OrthoDB" id="273910at2759"/>
<feature type="compositionally biased region" description="Acidic residues" evidence="1">
    <location>
        <begin position="1039"/>
        <end position="1049"/>
    </location>
</feature>
<dbReference type="EMBL" id="JAFJZO010000006">
    <property type="protein sequence ID" value="KAG5511190.1"/>
    <property type="molecule type" value="Genomic_DNA"/>
</dbReference>
<organism evidence="2 3">
    <name type="scientific">Porcisia hertigi</name>
    <dbReference type="NCBI Taxonomy" id="2761500"/>
    <lineage>
        <taxon>Eukaryota</taxon>
        <taxon>Discoba</taxon>
        <taxon>Euglenozoa</taxon>
        <taxon>Kinetoplastea</taxon>
        <taxon>Metakinetoplastina</taxon>
        <taxon>Trypanosomatida</taxon>
        <taxon>Trypanosomatidae</taxon>
        <taxon>Leishmaniinae</taxon>
        <taxon>Porcisia</taxon>
    </lineage>
</organism>
<dbReference type="KEGG" id="phet:94293150"/>
<evidence type="ECO:0000313" key="3">
    <source>
        <dbReference type="Proteomes" id="UP000674318"/>
    </source>
</evidence>
<feature type="region of interest" description="Disordered" evidence="1">
    <location>
        <begin position="383"/>
        <end position="464"/>
    </location>
</feature>
<keyword evidence="3" id="KW-1185">Reference proteome</keyword>
<accession>A0A836LKE1</accession>
<feature type="compositionally biased region" description="Low complexity" evidence="1">
    <location>
        <begin position="415"/>
        <end position="428"/>
    </location>
</feature>
<dbReference type="InterPro" id="IPR011011">
    <property type="entry name" value="Znf_FYVE_PHD"/>
</dbReference>
<feature type="region of interest" description="Disordered" evidence="1">
    <location>
        <begin position="1218"/>
        <end position="1243"/>
    </location>
</feature>
<protein>
    <submittedName>
        <fullName evidence="2">Uncharacterized protein</fullName>
    </submittedName>
</protein>
<dbReference type="Proteomes" id="UP000674318">
    <property type="component" value="Chromosome 6"/>
</dbReference>
<evidence type="ECO:0000313" key="2">
    <source>
        <dbReference type="EMBL" id="KAG5511190.1"/>
    </source>
</evidence>
<reference evidence="2 3" key="1">
    <citation type="submission" date="2021-02" db="EMBL/GenBank/DDBJ databases">
        <title>Porcisia hertigi Genome sequencing and assembly.</title>
        <authorList>
            <person name="Almutairi H."/>
            <person name="Gatherer D."/>
        </authorList>
    </citation>
    <scope>NUCLEOTIDE SEQUENCE [LARGE SCALE GENOMIC DNA]</scope>
    <source>
        <strain evidence="2 3">C119</strain>
    </source>
</reference>
<feature type="compositionally biased region" description="Basic and acidic residues" evidence="1">
    <location>
        <begin position="1002"/>
        <end position="1011"/>
    </location>
</feature>
<feature type="compositionally biased region" description="Basic and acidic residues" evidence="1">
    <location>
        <begin position="914"/>
        <end position="924"/>
    </location>
</feature>
<evidence type="ECO:0000256" key="1">
    <source>
        <dbReference type="SAM" id="MobiDB-lite"/>
    </source>
</evidence>
<comment type="caution">
    <text evidence="2">The sequence shown here is derived from an EMBL/GenBank/DDBJ whole genome shotgun (WGS) entry which is preliminary data.</text>
</comment>
<dbReference type="GeneID" id="94293150"/>
<feature type="region of interest" description="Disordered" evidence="1">
    <location>
        <begin position="982"/>
        <end position="1051"/>
    </location>
</feature>
<dbReference type="SUPFAM" id="SSF57903">
    <property type="entry name" value="FYVE/PHD zinc finger"/>
    <property type="match status" value="1"/>
</dbReference>
<feature type="region of interest" description="Disordered" evidence="1">
    <location>
        <begin position="481"/>
        <end position="502"/>
    </location>
</feature>
<dbReference type="RefSeq" id="XP_067759511.1">
    <property type="nucleotide sequence ID" value="XM_067903073.1"/>
</dbReference>
<feature type="region of interest" description="Disordered" evidence="1">
    <location>
        <begin position="338"/>
        <end position="364"/>
    </location>
</feature>
<feature type="region of interest" description="Disordered" evidence="1">
    <location>
        <begin position="174"/>
        <end position="193"/>
    </location>
</feature>
<gene>
    <name evidence="2" type="ORF">JKF63_07132</name>
</gene>
<feature type="compositionally biased region" description="Polar residues" evidence="1">
    <location>
        <begin position="383"/>
        <end position="402"/>
    </location>
</feature>
<name>A0A836LKE1_9TRYP</name>
<feature type="region of interest" description="Disordered" evidence="1">
    <location>
        <begin position="909"/>
        <end position="928"/>
    </location>
</feature>
<feature type="region of interest" description="Disordered" evidence="1">
    <location>
        <begin position="1320"/>
        <end position="1371"/>
    </location>
</feature>